<dbReference type="PANTHER" id="PTHR11014:SF63">
    <property type="entry name" value="METALLOPEPTIDASE, PUTATIVE (AFU_ORTHOLOGUE AFUA_6G09600)-RELATED"/>
    <property type="match status" value="1"/>
</dbReference>
<feature type="binding site" evidence="3">
    <location>
        <position position="140"/>
    </location>
    <ligand>
        <name>Mn(2+)</name>
        <dbReference type="ChEBI" id="CHEBI:29035"/>
        <label>2</label>
    </ligand>
</feature>
<protein>
    <submittedName>
        <fullName evidence="5">Amidohydrolase</fullName>
    </submittedName>
</protein>
<reference evidence="5" key="1">
    <citation type="submission" date="2022-02" db="EMBL/GenBank/DDBJ databases">
        <title>Crop Bioprotection Bacillus Genome Sequencing.</title>
        <authorList>
            <person name="Dunlap C."/>
        </authorList>
    </citation>
    <scope>NUCLEOTIDE SEQUENCE</scope>
    <source>
        <strain evidence="5">T20C14</strain>
    </source>
</reference>
<comment type="similarity">
    <text evidence="1">Belongs to the peptidase M20 family.</text>
</comment>
<dbReference type="AlphaFoldDB" id="A0AA90JGR5"/>
<evidence type="ECO:0000313" key="5">
    <source>
        <dbReference type="EMBL" id="MCY9280426.1"/>
    </source>
</evidence>
<dbReference type="Pfam" id="PF01546">
    <property type="entry name" value="Peptidase_M20"/>
    <property type="match status" value="1"/>
</dbReference>
<keyword evidence="3" id="KW-0479">Metal-binding</keyword>
<evidence type="ECO:0000256" key="2">
    <source>
        <dbReference type="ARBA" id="ARBA00022801"/>
    </source>
</evidence>
<dbReference type="PIRSF" id="PIRSF005962">
    <property type="entry name" value="Pept_M20D_amidohydro"/>
    <property type="match status" value="1"/>
</dbReference>
<dbReference type="InterPro" id="IPR002933">
    <property type="entry name" value="Peptidase_M20"/>
</dbReference>
<evidence type="ECO:0000259" key="4">
    <source>
        <dbReference type="Pfam" id="PF07687"/>
    </source>
</evidence>
<sequence>MTVKSVIEELDALYPEMIELRRHFHQYPELSHREVNTPRTIANYLENLGIGVRTNVGGHGVVGHIKGGRPGKTVALRADFDALPLQDQKNVPYRSTVPGVMHACGHDAHTSALLTAAKALAKHQKDLKGNVVLIHQFGEEVTPGGAKPMIEAGCLEGVDAIFGTHIWAPMPVGQVGVKSGSMMAAADKFKVTISGRGGHGGAPHLTTDALITGASVVNHLQQIVSRRIDPTEAAVLSIGTFHSGQAFNVIAEEAVIEGTVRTFSKHVQETIIAEIERVIKGVCDSNGTSFSLDYEKGYPPVVNHEKETDIVRQCAKRVVGPEAVIELEPNMIGEDFSYFLEHVPGSFFFTGAGNPQTGAVYPHHHPMFDIDEKGMLNAAKILVSAALTFLNQD</sequence>
<name>A0AA90JGR5_9BACI</name>
<feature type="binding site" evidence="3">
    <location>
        <position position="104"/>
    </location>
    <ligand>
        <name>Mn(2+)</name>
        <dbReference type="ChEBI" id="CHEBI:29035"/>
        <label>2</label>
    </ligand>
</feature>
<dbReference type="Gene3D" id="3.30.70.360">
    <property type="match status" value="1"/>
</dbReference>
<proteinExistence type="inferred from homology"/>
<dbReference type="EMBL" id="JALAXI010000010">
    <property type="protein sequence ID" value="MCY9280426.1"/>
    <property type="molecule type" value="Genomic_DNA"/>
</dbReference>
<feature type="binding site" evidence="3">
    <location>
        <position position="364"/>
    </location>
    <ligand>
        <name>Mn(2+)</name>
        <dbReference type="ChEBI" id="CHEBI:29035"/>
        <label>2</label>
    </ligand>
</feature>
<dbReference type="Proteomes" id="UP001066455">
    <property type="component" value="Unassembled WGS sequence"/>
</dbReference>
<dbReference type="FunFam" id="3.30.70.360:FF:000014">
    <property type="entry name" value="N-acyl-L-amino acid amidohydrolase"/>
    <property type="match status" value="1"/>
</dbReference>
<dbReference type="SUPFAM" id="SSF55031">
    <property type="entry name" value="Bacterial exopeptidase dimerisation domain"/>
    <property type="match status" value="1"/>
</dbReference>
<feature type="binding site" evidence="3">
    <location>
        <position position="106"/>
    </location>
    <ligand>
        <name>Mn(2+)</name>
        <dbReference type="ChEBI" id="CHEBI:29035"/>
        <label>2</label>
    </ligand>
</feature>
<evidence type="ECO:0000256" key="1">
    <source>
        <dbReference type="ARBA" id="ARBA00006153"/>
    </source>
</evidence>
<comment type="cofactor">
    <cofactor evidence="3">
        <name>Mn(2+)</name>
        <dbReference type="ChEBI" id="CHEBI:29035"/>
    </cofactor>
    <text evidence="3">The Mn(2+) ion enhances activity.</text>
</comment>
<keyword evidence="2" id="KW-0378">Hydrolase</keyword>
<dbReference type="GO" id="GO:0046872">
    <property type="term" value="F:metal ion binding"/>
    <property type="evidence" value="ECO:0007669"/>
    <property type="project" value="UniProtKB-KW"/>
</dbReference>
<feature type="domain" description="Peptidase M20 dimerisation" evidence="4">
    <location>
        <begin position="188"/>
        <end position="280"/>
    </location>
</feature>
<gene>
    <name evidence="5" type="ORF">MOE73_10175</name>
</gene>
<dbReference type="SUPFAM" id="SSF53187">
    <property type="entry name" value="Zn-dependent exopeptidases"/>
    <property type="match status" value="1"/>
</dbReference>
<dbReference type="PANTHER" id="PTHR11014">
    <property type="entry name" value="PEPTIDASE M20 FAMILY MEMBER"/>
    <property type="match status" value="1"/>
</dbReference>
<dbReference type="GO" id="GO:0016787">
    <property type="term" value="F:hydrolase activity"/>
    <property type="evidence" value="ECO:0007669"/>
    <property type="project" value="UniProtKB-KW"/>
</dbReference>
<accession>A0AA90JGR5</accession>
<comment type="caution">
    <text evidence="5">The sequence shown here is derived from an EMBL/GenBank/DDBJ whole genome shotgun (WGS) entry which is preliminary data.</text>
</comment>
<dbReference type="InterPro" id="IPR011650">
    <property type="entry name" value="Peptidase_M20_dimer"/>
</dbReference>
<evidence type="ECO:0000256" key="3">
    <source>
        <dbReference type="PIRSR" id="PIRSR005962-1"/>
    </source>
</evidence>
<dbReference type="NCBIfam" id="TIGR01891">
    <property type="entry name" value="amidohydrolases"/>
    <property type="match status" value="1"/>
</dbReference>
<dbReference type="Pfam" id="PF07687">
    <property type="entry name" value="M20_dimer"/>
    <property type="match status" value="1"/>
</dbReference>
<dbReference type="Gene3D" id="3.40.630.10">
    <property type="entry name" value="Zn peptidases"/>
    <property type="match status" value="1"/>
</dbReference>
<keyword evidence="3" id="KW-0464">Manganese</keyword>
<dbReference type="InterPro" id="IPR036264">
    <property type="entry name" value="Bact_exopeptidase_dim_dom"/>
</dbReference>
<dbReference type="InterPro" id="IPR017439">
    <property type="entry name" value="Amidohydrolase"/>
</dbReference>
<feature type="binding site" evidence="3">
    <location>
        <position position="165"/>
    </location>
    <ligand>
        <name>Mn(2+)</name>
        <dbReference type="ChEBI" id="CHEBI:29035"/>
        <label>2</label>
    </ligand>
</feature>
<organism evidence="5 6">
    <name type="scientific">Bacillus haynesii</name>
    <dbReference type="NCBI Taxonomy" id="1925021"/>
    <lineage>
        <taxon>Bacteria</taxon>
        <taxon>Bacillati</taxon>
        <taxon>Bacillota</taxon>
        <taxon>Bacilli</taxon>
        <taxon>Bacillales</taxon>
        <taxon>Bacillaceae</taxon>
        <taxon>Bacillus</taxon>
    </lineage>
</organism>
<evidence type="ECO:0000313" key="6">
    <source>
        <dbReference type="Proteomes" id="UP001066455"/>
    </source>
</evidence>